<dbReference type="Pfam" id="PF22725">
    <property type="entry name" value="GFO_IDH_MocA_C3"/>
    <property type="match status" value="1"/>
</dbReference>
<sequence length="308" mass="35934">MKVLIVGFGSIGKRHFEILNGFNEIREIHIVTKQMLKDIRTFKKLEEINDLTTYDYFIISSETVKHYEQLKYICSKVDNKKILVEKPLYDKSYDDINSNNKIFTAYNLRFHPVLQELSTLLKDEDIYYANIICGQYLPTWRPEQDYKKSYSAKLEEGGGVLRDLSHELDYATWLFGNIKKIESINTRISDLEINSDDIFTAIAITNRDVIVNLTIDYISKMPIRRLLIHTKNKTIEADVINNSIVLYPKNGNSEKIKIEIVDRNHTYAKMHKNIIDDKFEILCSFNNGKKIVDIISNIEFKEMTNASI</sequence>
<dbReference type="EMBL" id="FPHE01000128">
    <property type="protein sequence ID" value="SFV63673.1"/>
    <property type="molecule type" value="Genomic_DNA"/>
</dbReference>
<protein>
    <submittedName>
        <fullName evidence="3">Legionaminic acid biosynthesis protein PtmF</fullName>
    </submittedName>
</protein>
<feature type="domain" description="GFO/IDH/MocA-like oxidoreductase" evidence="2">
    <location>
        <begin position="138"/>
        <end position="235"/>
    </location>
</feature>
<dbReference type="GO" id="GO:0000166">
    <property type="term" value="F:nucleotide binding"/>
    <property type="evidence" value="ECO:0007669"/>
    <property type="project" value="InterPro"/>
</dbReference>
<dbReference type="AlphaFoldDB" id="A0A1W1CD93"/>
<dbReference type="Pfam" id="PF01408">
    <property type="entry name" value="GFO_IDH_MocA"/>
    <property type="match status" value="1"/>
</dbReference>
<proteinExistence type="predicted"/>
<evidence type="ECO:0000259" key="1">
    <source>
        <dbReference type="Pfam" id="PF01408"/>
    </source>
</evidence>
<evidence type="ECO:0000313" key="3">
    <source>
        <dbReference type="EMBL" id="SFV63673.1"/>
    </source>
</evidence>
<dbReference type="InterPro" id="IPR036291">
    <property type="entry name" value="NAD(P)-bd_dom_sf"/>
</dbReference>
<dbReference type="Gene3D" id="3.40.50.720">
    <property type="entry name" value="NAD(P)-binding Rossmann-like Domain"/>
    <property type="match status" value="1"/>
</dbReference>
<dbReference type="SUPFAM" id="SSF51735">
    <property type="entry name" value="NAD(P)-binding Rossmann-fold domains"/>
    <property type="match status" value="1"/>
</dbReference>
<dbReference type="PANTHER" id="PTHR43377:SF1">
    <property type="entry name" value="BILIVERDIN REDUCTASE A"/>
    <property type="match status" value="1"/>
</dbReference>
<organism evidence="3">
    <name type="scientific">hydrothermal vent metagenome</name>
    <dbReference type="NCBI Taxonomy" id="652676"/>
    <lineage>
        <taxon>unclassified sequences</taxon>
        <taxon>metagenomes</taxon>
        <taxon>ecological metagenomes</taxon>
    </lineage>
</organism>
<gene>
    <name evidence="3" type="ORF">MNB_SV-12-2027</name>
</gene>
<dbReference type="InterPro" id="IPR000683">
    <property type="entry name" value="Gfo/Idh/MocA-like_OxRdtase_N"/>
</dbReference>
<evidence type="ECO:0000259" key="2">
    <source>
        <dbReference type="Pfam" id="PF22725"/>
    </source>
</evidence>
<dbReference type="InterPro" id="IPR055170">
    <property type="entry name" value="GFO_IDH_MocA-like_dom"/>
</dbReference>
<dbReference type="PANTHER" id="PTHR43377">
    <property type="entry name" value="BILIVERDIN REDUCTASE A"/>
    <property type="match status" value="1"/>
</dbReference>
<accession>A0A1W1CD93</accession>
<dbReference type="InterPro" id="IPR051450">
    <property type="entry name" value="Gfo/Idh/MocA_Oxidoreductases"/>
</dbReference>
<feature type="domain" description="Gfo/Idh/MocA-like oxidoreductase N-terminal" evidence="1">
    <location>
        <begin position="1"/>
        <end position="103"/>
    </location>
</feature>
<name>A0A1W1CD93_9ZZZZ</name>
<dbReference type="Gene3D" id="3.30.360.10">
    <property type="entry name" value="Dihydrodipicolinate Reductase, domain 2"/>
    <property type="match status" value="1"/>
</dbReference>
<reference evidence="3" key="1">
    <citation type="submission" date="2016-10" db="EMBL/GenBank/DDBJ databases">
        <authorList>
            <person name="de Groot N.N."/>
        </authorList>
    </citation>
    <scope>NUCLEOTIDE SEQUENCE</scope>
</reference>
<dbReference type="SUPFAM" id="SSF55347">
    <property type="entry name" value="Glyceraldehyde-3-phosphate dehydrogenase-like, C-terminal domain"/>
    <property type="match status" value="1"/>
</dbReference>